<dbReference type="InterPro" id="IPR029060">
    <property type="entry name" value="PIN-like_dom_sf"/>
</dbReference>
<dbReference type="PANTHER" id="PTHR33653:SF1">
    <property type="entry name" value="RIBONUCLEASE VAPC2"/>
    <property type="match status" value="1"/>
</dbReference>
<dbReference type="GO" id="GO:0090729">
    <property type="term" value="F:toxin activity"/>
    <property type="evidence" value="ECO:0007669"/>
    <property type="project" value="UniProtKB-KW"/>
</dbReference>
<comment type="function">
    <text evidence="8">Toxic component of a toxin-antitoxin (TA) system. An RNase.</text>
</comment>
<evidence type="ECO:0000256" key="3">
    <source>
        <dbReference type="ARBA" id="ARBA00022722"/>
    </source>
</evidence>
<keyword evidence="6 8" id="KW-0460">Magnesium</keyword>
<dbReference type="EMBL" id="QUAK01000226">
    <property type="protein sequence ID" value="RFU82959.1"/>
    <property type="molecule type" value="Genomic_DNA"/>
</dbReference>
<dbReference type="HAMAP" id="MF_00265">
    <property type="entry name" value="VapC_Nob1"/>
    <property type="match status" value="1"/>
</dbReference>
<keyword evidence="3 8" id="KW-0540">Nuclease</keyword>
<evidence type="ECO:0000313" key="10">
    <source>
        <dbReference type="EMBL" id="RFU82959.1"/>
    </source>
</evidence>
<gene>
    <name evidence="8" type="primary">vapC</name>
    <name evidence="10" type="ORF">DY218_30235</name>
</gene>
<feature type="binding site" evidence="8">
    <location>
        <position position="98"/>
    </location>
    <ligand>
        <name>Mg(2+)</name>
        <dbReference type="ChEBI" id="CHEBI:18420"/>
    </ligand>
</feature>
<dbReference type="EC" id="3.1.-.-" evidence="8"/>
<keyword evidence="5 8" id="KW-0378">Hydrolase</keyword>
<dbReference type="Pfam" id="PF01850">
    <property type="entry name" value="PIN"/>
    <property type="match status" value="1"/>
</dbReference>
<dbReference type="RefSeq" id="WP_128559337.1">
    <property type="nucleotide sequence ID" value="NZ_QUAK01000226.1"/>
</dbReference>
<accession>A0A372LWP0</accession>
<dbReference type="GO" id="GO:0016787">
    <property type="term" value="F:hydrolase activity"/>
    <property type="evidence" value="ECO:0007669"/>
    <property type="project" value="UniProtKB-KW"/>
</dbReference>
<reference evidence="10 11" key="1">
    <citation type="submission" date="2018-08" db="EMBL/GenBank/DDBJ databases">
        <title>Isolation, diversity and antifungal activity of Actinobacteria from wheat.</title>
        <authorList>
            <person name="Han C."/>
        </authorList>
    </citation>
    <scope>NUCLEOTIDE SEQUENCE [LARGE SCALE GENOMIC DNA]</scope>
    <source>
        <strain evidence="10 11">NEAU-YY421</strain>
    </source>
</reference>
<feature type="binding site" evidence="8">
    <location>
        <position position="10"/>
    </location>
    <ligand>
        <name>Mg(2+)</name>
        <dbReference type="ChEBI" id="CHEBI:18420"/>
    </ligand>
</feature>
<dbReference type="GO" id="GO:0004540">
    <property type="term" value="F:RNA nuclease activity"/>
    <property type="evidence" value="ECO:0007669"/>
    <property type="project" value="InterPro"/>
</dbReference>
<dbReference type="Gene3D" id="3.40.50.1010">
    <property type="entry name" value="5'-nuclease"/>
    <property type="match status" value="1"/>
</dbReference>
<dbReference type="SUPFAM" id="SSF88723">
    <property type="entry name" value="PIN domain-like"/>
    <property type="match status" value="1"/>
</dbReference>
<dbReference type="PANTHER" id="PTHR33653">
    <property type="entry name" value="RIBONUCLEASE VAPC2"/>
    <property type="match status" value="1"/>
</dbReference>
<name>A0A372LWP0_9ACTN</name>
<dbReference type="GO" id="GO:0000287">
    <property type="term" value="F:magnesium ion binding"/>
    <property type="evidence" value="ECO:0007669"/>
    <property type="project" value="UniProtKB-UniRule"/>
</dbReference>
<dbReference type="OrthoDB" id="5185254at2"/>
<dbReference type="InterPro" id="IPR002716">
    <property type="entry name" value="PIN_dom"/>
</dbReference>
<comment type="caution">
    <text evidence="10">The sequence shown here is derived from an EMBL/GenBank/DDBJ whole genome shotgun (WGS) entry which is preliminary data.</text>
</comment>
<evidence type="ECO:0000256" key="7">
    <source>
        <dbReference type="ARBA" id="ARBA00038093"/>
    </source>
</evidence>
<keyword evidence="8" id="KW-0800">Toxin</keyword>
<keyword evidence="11" id="KW-1185">Reference proteome</keyword>
<dbReference type="InterPro" id="IPR022907">
    <property type="entry name" value="VapC_family"/>
</dbReference>
<comment type="similarity">
    <text evidence="7 8">Belongs to the PINc/VapC protein family.</text>
</comment>
<protein>
    <recommendedName>
        <fullName evidence="8">Ribonuclease VapC</fullName>
        <shortName evidence="8">RNase VapC</shortName>
        <ecNumber evidence="8">3.1.-.-</ecNumber>
    </recommendedName>
    <alternativeName>
        <fullName evidence="8">Toxin VapC</fullName>
    </alternativeName>
</protein>
<evidence type="ECO:0000259" key="9">
    <source>
        <dbReference type="Pfam" id="PF01850"/>
    </source>
</evidence>
<keyword evidence="4 8" id="KW-0479">Metal-binding</keyword>
<evidence type="ECO:0000256" key="6">
    <source>
        <dbReference type="ARBA" id="ARBA00022842"/>
    </source>
</evidence>
<evidence type="ECO:0000313" key="11">
    <source>
        <dbReference type="Proteomes" id="UP000263094"/>
    </source>
</evidence>
<organism evidence="10 11">
    <name type="scientific">Streptomyces triticagri</name>
    <dbReference type="NCBI Taxonomy" id="2293568"/>
    <lineage>
        <taxon>Bacteria</taxon>
        <taxon>Bacillati</taxon>
        <taxon>Actinomycetota</taxon>
        <taxon>Actinomycetes</taxon>
        <taxon>Kitasatosporales</taxon>
        <taxon>Streptomycetaceae</taxon>
        <taxon>Streptomyces</taxon>
    </lineage>
</organism>
<evidence type="ECO:0000256" key="2">
    <source>
        <dbReference type="ARBA" id="ARBA00022649"/>
    </source>
</evidence>
<dbReference type="InterPro" id="IPR050556">
    <property type="entry name" value="Type_II_TA_system_RNase"/>
</dbReference>
<evidence type="ECO:0000256" key="4">
    <source>
        <dbReference type="ARBA" id="ARBA00022723"/>
    </source>
</evidence>
<dbReference type="AlphaFoldDB" id="A0A372LWP0"/>
<evidence type="ECO:0000256" key="1">
    <source>
        <dbReference type="ARBA" id="ARBA00001946"/>
    </source>
</evidence>
<keyword evidence="2 8" id="KW-1277">Toxin-antitoxin system</keyword>
<comment type="cofactor">
    <cofactor evidence="1 8">
        <name>Mg(2+)</name>
        <dbReference type="ChEBI" id="CHEBI:18420"/>
    </cofactor>
</comment>
<proteinExistence type="inferred from homology"/>
<sequence length="140" mass="15743">MTQPQVYLVDKSAHARWGKPAVAERLDVLSERGLIAVCGMVEMELLVSARSARQAQTILHLVRGFDLLPTPDEVWDRAKEVQIKSINRGFHRTLKLPDLVIAATAERHGAIVLHYDQDYDRISSITGQKTEWVVERGTAD</sequence>
<dbReference type="Proteomes" id="UP000263094">
    <property type="component" value="Unassembled WGS sequence"/>
</dbReference>
<feature type="domain" description="PIN" evidence="9">
    <location>
        <begin position="24"/>
        <end position="123"/>
    </location>
</feature>
<dbReference type="CDD" id="cd18755">
    <property type="entry name" value="PIN_MtVapC3_VapC21-like"/>
    <property type="match status" value="1"/>
</dbReference>
<evidence type="ECO:0000256" key="5">
    <source>
        <dbReference type="ARBA" id="ARBA00022801"/>
    </source>
</evidence>
<evidence type="ECO:0000256" key="8">
    <source>
        <dbReference type="HAMAP-Rule" id="MF_00265"/>
    </source>
</evidence>